<feature type="compositionally biased region" description="Basic and acidic residues" evidence="1">
    <location>
        <begin position="370"/>
        <end position="387"/>
    </location>
</feature>
<accession>A0AAJ0CHK1</accession>
<dbReference type="EMBL" id="JASWJB010000296">
    <property type="protein sequence ID" value="KAK2591978.1"/>
    <property type="molecule type" value="Genomic_DNA"/>
</dbReference>
<feature type="compositionally biased region" description="Basic and acidic residues" evidence="1">
    <location>
        <begin position="255"/>
        <end position="265"/>
    </location>
</feature>
<dbReference type="Proteomes" id="UP001251528">
    <property type="component" value="Unassembled WGS sequence"/>
</dbReference>
<feature type="compositionally biased region" description="Polar residues" evidence="1">
    <location>
        <begin position="70"/>
        <end position="81"/>
    </location>
</feature>
<evidence type="ECO:0000313" key="2">
    <source>
        <dbReference type="EMBL" id="KAK2591978.1"/>
    </source>
</evidence>
<feature type="region of interest" description="Disordered" evidence="1">
    <location>
        <begin position="1"/>
        <end position="106"/>
    </location>
</feature>
<proteinExistence type="predicted"/>
<gene>
    <name evidence="2" type="ORF">QQS21_010314</name>
</gene>
<feature type="compositionally biased region" description="Basic and acidic residues" evidence="1">
    <location>
        <begin position="48"/>
        <end position="65"/>
    </location>
</feature>
<feature type="region of interest" description="Disordered" evidence="1">
    <location>
        <begin position="210"/>
        <end position="395"/>
    </location>
</feature>
<evidence type="ECO:0000313" key="3">
    <source>
        <dbReference type="Proteomes" id="UP001251528"/>
    </source>
</evidence>
<keyword evidence="3" id="KW-1185">Reference proteome</keyword>
<reference evidence="2" key="1">
    <citation type="submission" date="2023-06" db="EMBL/GenBank/DDBJ databases">
        <title>Conoideocrella luteorostrata (Hypocreales: Clavicipitaceae), a potential biocontrol fungus for elongate hemlock scale in United States Christmas tree production areas.</title>
        <authorList>
            <person name="Barrett H."/>
            <person name="Lovett B."/>
            <person name="Macias A.M."/>
            <person name="Stajich J.E."/>
            <person name="Kasson M.T."/>
        </authorList>
    </citation>
    <scope>NUCLEOTIDE SEQUENCE</scope>
    <source>
        <strain evidence="2">ARSEF 14590</strain>
    </source>
</reference>
<feature type="compositionally biased region" description="Low complexity" evidence="1">
    <location>
        <begin position="279"/>
        <end position="290"/>
    </location>
</feature>
<feature type="compositionally biased region" description="Acidic residues" evidence="1">
    <location>
        <begin position="348"/>
        <end position="358"/>
    </location>
</feature>
<comment type="caution">
    <text evidence="2">The sequence shown here is derived from an EMBL/GenBank/DDBJ whole genome shotgun (WGS) entry which is preliminary data.</text>
</comment>
<protein>
    <submittedName>
        <fullName evidence="2">Uncharacterized protein</fullName>
    </submittedName>
</protein>
<organism evidence="2 3">
    <name type="scientific">Conoideocrella luteorostrata</name>
    <dbReference type="NCBI Taxonomy" id="1105319"/>
    <lineage>
        <taxon>Eukaryota</taxon>
        <taxon>Fungi</taxon>
        <taxon>Dikarya</taxon>
        <taxon>Ascomycota</taxon>
        <taxon>Pezizomycotina</taxon>
        <taxon>Sordariomycetes</taxon>
        <taxon>Hypocreomycetidae</taxon>
        <taxon>Hypocreales</taxon>
        <taxon>Clavicipitaceae</taxon>
        <taxon>Conoideocrella</taxon>
    </lineage>
</organism>
<name>A0AAJ0CHK1_9HYPO</name>
<dbReference type="AlphaFoldDB" id="A0AAJ0CHK1"/>
<evidence type="ECO:0000256" key="1">
    <source>
        <dbReference type="SAM" id="MobiDB-lite"/>
    </source>
</evidence>
<feature type="compositionally biased region" description="Acidic residues" evidence="1">
    <location>
        <begin position="242"/>
        <end position="254"/>
    </location>
</feature>
<sequence>MARKLPWKRTGVELKPEAGSSHQRTYKAEVDRAVVPACTPGILPTPTRDGDSHTQQPRDDVDQHQHQHQNISSPPRSNLTPSRWMDGRIRSPSTSPPPEPPAQEFMIPSDDRFRMVEDELLRTAGLFTAHLHRAEYNRLKMLTQRHNADTIREIERPVVQLHGGGATSTARRRGMAARRNSRQRAVLQANGGVSDLPWVGTSLQGLMEKKSGRMGTGIRMKIGSGDVSTRAAAGFASRADKEEEQQEQQEQQEYEDVRDSERHTEIPVTPRQRAPRYESPAGPGPSSSASITLNPRGNFHSSSAGGGGGSGRAYYSKDVDESPYSSGSKRSAKHIHPGPREAQVEEGGNGDEPEEDDPFGVNKRRVSRVQSREQMRRPAKDTAKKLSPDAIPSFL</sequence>